<name>A0ABN3AC17_9ACTN</name>
<evidence type="ECO:0000256" key="1">
    <source>
        <dbReference type="SAM" id="Phobius"/>
    </source>
</evidence>
<gene>
    <name evidence="3" type="ORF">GCM10009727_71260</name>
</gene>
<evidence type="ECO:0000313" key="4">
    <source>
        <dbReference type="Proteomes" id="UP001501020"/>
    </source>
</evidence>
<evidence type="ECO:0000313" key="3">
    <source>
        <dbReference type="EMBL" id="GAA2159427.1"/>
    </source>
</evidence>
<comment type="caution">
    <text evidence="3">The sequence shown here is derived from an EMBL/GenBank/DDBJ whole genome shotgun (WGS) entry which is preliminary data.</text>
</comment>
<dbReference type="Pfam" id="PF12158">
    <property type="entry name" value="DUF3592"/>
    <property type="match status" value="1"/>
</dbReference>
<accession>A0ABN3AC17</accession>
<feature type="transmembrane region" description="Helical" evidence="1">
    <location>
        <begin position="30"/>
        <end position="51"/>
    </location>
</feature>
<keyword evidence="1" id="KW-1133">Transmembrane helix</keyword>
<keyword evidence="1" id="KW-0472">Membrane</keyword>
<reference evidence="3 4" key="1">
    <citation type="journal article" date="2019" name="Int. J. Syst. Evol. Microbiol.">
        <title>The Global Catalogue of Microorganisms (GCM) 10K type strain sequencing project: providing services to taxonomists for standard genome sequencing and annotation.</title>
        <authorList>
            <consortium name="The Broad Institute Genomics Platform"/>
            <consortium name="The Broad Institute Genome Sequencing Center for Infectious Disease"/>
            <person name="Wu L."/>
            <person name="Ma J."/>
        </authorList>
    </citation>
    <scope>NUCLEOTIDE SEQUENCE [LARGE SCALE GENOMIC DNA]</scope>
    <source>
        <strain evidence="3 4">JCM 13850</strain>
    </source>
</reference>
<keyword evidence="4" id="KW-1185">Reference proteome</keyword>
<organism evidence="3 4">
    <name type="scientific">Actinomadura napierensis</name>
    <dbReference type="NCBI Taxonomy" id="267854"/>
    <lineage>
        <taxon>Bacteria</taxon>
        <taxon>Bacillati</taxon>
        <taxon>Actinomycetota</taxon>
        <taxon>Actinomycetes</taxon>
        <taxon>Streptosporangiales</taxon>
        <taxon>Thermomonosporaceae</taxon>
        <taxon>Actinomadura</taxon>
    </lineage>
</organism>
<dbReference type="EMBL" id="BAAAMR010000085">
    <property type="protein sequence ID" value="GAA2159427.1"/>
    <property type="molecule type" value="Genomic_DNA"/>
</dbReference>
<proteinExistence type="predicted"/>
<dbReference type="Proteomes" id="UP001501020">
    <property type="component" value="Unassembled WGS sequence"/>
</dbReference>
<dbReference type="RefSeq" id="WP_344277738.1">
    <property type="nucleotide sequence ID" value="NZ_BAAAMR010000085.1"/>
</dbReference>
<evidence type="ECO:0000259" key="2">
    <source>
        <dbReference type="Pfam" id="PF12158"/>
    </source>
</evidence>
<keyword evidence="1" id="KW-0812">Transmembrane</keyword>
<dbReference type="InterPro" id="IPR021994">
    <property type="entry name" value="DUF3592"/>
</dbReference>
<protein>
    <recommendedName>
        <fullName evidence="2">DUF3592 domain-containing protein</fullName>
    </recommendedName>
</protein>
<feature type="transmembrane region" description="Helical" evidence="1">
    <location>
        <begin position="131"/>
        <end position="150"/>
    </location>
</feature>
<sequence length="151" mass="16000">MRRRITAVALASVAAWAALRLLDLVPPGRAVPLVAGPALLLLAPLTVAADLSARRRTPARATGTVLTCEGEGVEPSGWEYTLTVRFTSADGRDHVITESGRPRRRPADPMAVRYNPSDPARARLDLGTAPAWTAAAALLLIGAVVTWFAAR</sequence>
<feature type="domain" description="DUF3592" evidence="2">
    <location>
        <begin position="61"/>
        <end position="127"/>
    </location>
</feature>